<comment type="function">
    <text evidence="13">Catalyzes the conversion of 4-hydroxy-tetrahydrodipicolinate (HTPA) to tetrahydrodipicolinate.</text>
</comment>
<dbReference type="GO" id="GO:0009089">
    <property type="term" value="P:lysine biosynthetic process via diaminopimelate"/>
    <property type="evidence" value="ECO:0007669"/>
    <property type="project" value="UniProtKB-UniRule"/>
</dbReference>
<dbReference type="InterPro" id="IPR036291">
    <property type="entry name" value="NAD(P)-bd_dom_sf"/>
</dbReference>
<dbReference type="SUPFAM" id="SSF51735">
    <property type="entry name" value="NAD(P)-binding Rossmann-fold domains"/>
    <property type="match status" value="1"/>
</dbReference>
<keyword evidence="4 13" id="KW-0521">NADP</keyword>
<evidence type="ECO:0000256" key="12">
    <source>
        <dbReference type="ARBA" id="ARBA00049396"/>
    </source>
</evidence>
<dbReference type="GO" id="GO:0019877">
    <property type="term" value="P:diaminopimelate biosynthetic process"/>
    <property type="evidence" value="ECO:0007669"/>
    <property type="project" value="UniProtKB-UniRule"/>
</dbReference>
<evidence type="ECO:0000313" key="17">
    <source>
        <dbReference type="Proteomes" id="UP000824225"/>
    </source>
</evidence>
<feature type="binding site" evidence="13">
    <location>
        <position position="36"/>
    </location>
    <ligand>
        <name>NADP(+)</name>
        <dbReference type="ChEBI" id="CHEBI:58349"/>
    </ligand>
</feature>
<dbReference type="GO" id="GO:0008839">
    <property type="term" value="F:4-hydroxy-tetrahydrodipicolinate reductase"/>
    <property type="evidence" value="ECO:0007669"/>
    <property type="project" value="UniProtKB-UniRule"/>
</dbReference>
<keyword evidence="7 13" id="KW-0520">NAD</keyword>
<dbReference type="Pfam" id="PF01113">
    <property type="entry name" value="DapB_N"/>
    <property type="match status" value="1"/>
</dbReference>
<dbReference type="GO" id="GO:0005737">
    <property type="term" value="C:cytoplasm"/>
    <property type="evidence" value="ECO:0007669"/>
    <property type="project" value="UniProtKB-SubCell"/>
</dbReference>
<dbReference type="PROSITE" id="PS01298">
    <property type="entry name" value="DAPB"/>
    <property type="match status" value="1"/>
</dbReference>
<evidence type="ECO:0000259" key="15">
    <source>
        <dbReference type="Pfam" id="PF05173"/>
    </source>
</evidence>
<dbReference type="Proteomes" id="UP000824225">
    <property type="component" value="Unassembled WGS sequence"/>
</dbReference>
<comment type="similarity">
    <text evidence="1 13">Belongs to the DapB family.</text>
</comment>
<dbReference type="InterPro" id="IPR000846">
    <property type="entry name" value="DapB_N"/>
</dbReference>
<dbReference type="GO" id="GO:0050661">
    <property type="term" value="F:NADP binding"/>
    <property type="evidence" value="ECO:0007669"/>
    <property type="project" value="UniProtKB-UniRule"/>
</dbReference>
<evidence type="ECO:0000256" key="4">
    <source>
        <dbReference type="ARBA" id="ARBA00022857"/>
    </source>
</evidence>
<proteinExistence type="inferred from homology"/>
<dbReference type="Gene3D" id="3.40.50.720">
    <property type="entry name" value="NAD(P)-binding Rossmann-like Domain"/>
    <property type="match status" value="1"/>
</dbReference>
<feature type="binding site" evidence="13">
    <location>
        <position position="153"/>
    </location>
    <ligand>
        <name>(S)-2,3,4,5-tetrahydrodipicolinate</name>
        <dbReference type="ChEBI" id="CHEBI:16845"/>
    </ligand>
</feature>
<dbReference type="InterPro" id="IPR022663">
    <property type="entry name" value="DapB_C"/>
</dbReference>
<keyword evidence="3 13" id="KW-0028">Amino-acid biosynthesis</keyword>
<dbReference type="EMBL" id="DXAN01000029">
    <property type="protein sequence ID" value="HJA09362.1"/>
    <property type="molecule type" value="Genomic_DNA"/>
</dbReference>
<protein>
    <recommendedName>
        <fullName evidence="10 13">4-hydroxy-tetrahydrodipicolinate reductase</fullName>
        <shortName evidence="13">HTPA reductase</shortName>
        <ecNumber evidence="10 13">1.17.1.8</ecNumber>
    </recommendedName>
</protein>
<evidence type="ECO:0000256" key="3">
    <source>
        <dbReference type="ARBA" id="ARBA00022605"/>
    </source>
</evidence>
<feature type="binding site" evidence="13">
    <location>
        <begin position="162"/>
        <end position="163"/>
    </location>
    <ligand>
        <name>(S)-2,3,4,5-tetrahydrodipicolinate</name>
        <dbReference type="ChEBI" id="CHEBI:16845"/>
    </ligand>
</feature>
<evidence type="ECO:0000313" key="16">
    <source>
        <dbReference type="EMBL" id="HJA09362.1"/>
    </source>
</evidence>
<keyword evidence="5 13" id="KW-0220">Diaminopimelate biosynthesis</keyword>
<dbReference type="SUPFAM" id="SSF55347">
    <property type="entry name" value="Glyceraldehyde-3-phosphate dehydrogenase-like, C-terminal domain"/>
    <property type="match status" value="1"/>
</dbReference>
<keyword evidence="2 13" id="KW-0963">Cytoplasm</keyword>
<feature type="active site" description="Proton donor" evidence="13">
    <location>
        <position position="156"/>
    </location>
</feature>
<evidence type="ECO:0000256" key="13">
    <source>
        <dbReference type="HAMAP-Rule" id="MF_00102"/>
    </source>
</evidence>
<evidence type="ECO:0000259" key="14">
    <source>
        <dbReference type="Pfam" id="PF01113"/>
    </source>
</evidence>
<comment type="pathway">
    <text evidence="9 13">Amino-acid biosynthesis; L-lysine biosynthesis via DAP pathway; (S)-tetrahydrodipicolinate from L-aspartate: step 4/4.</text>
</comment>
<reference evidence="16" key="1">
    <citation type="journal article" date="2021" name="PeerJ">
        <title>Extensive microbial diversity within the chicken gut microbiome revealed by metagenomics and culture.</title>
        <authorList>
            <person name="Gilroy R."/>
            <person name="Ravi A."/>
            <person name="Getino M."/>
            <person name="Pursley I."/>
            <person name="Horton D.L."/>
            <person name="Alikhan N.F."/>
            <person name="Baker D."/>
            <person name="Gharbi K."/>
            <person name="Hall N."/>
            <person name="Watson M."/>
            <person name="Adriaenssens E.M."/>
            <person name="Foster-Nyarko E."/>
            <person name="Jarju S."/>
            <person name="Secka A."/>
            <person name="Antonio M."/>
            <person name="Oren A."/>
            <person name="Chaudhuri R.R."/>
            <person name="La Ragione R."/>
            <person name="Hildebrand F."/>
            <person name="Pallen M.J."/>
        </authorList>
    </citation>
    <scope>NUCLEOTIDE SEQUENCE</scope>
    <source>
        <strain evidence="16">CHK186-16707</strain>
    </source>
</reference>
<organism evidence="16 17">
    <name type="scientific">Candidatus Mailhella merdigallinarum</name>
    <dbReference type="NCBI Taxonomy" id="2838658"/>
    <lineage>
        <taxon>Bacteria</taxon>
        <taxon>Pseudomonadati</taxon>
        <taxon>Thermodesulfobacteriota</taxon>
        <taxon>Desulfovibrionia</taxon>
        <taxon>Desulfovibrionales</taxon>
        <taxon>Desulfovibrionaceae</taxon>
        <taxon>Mailhella</taxon>
    </lineage>
</organism>
<comment type="catalytic activity">
    <reaction evidence="12 13">
        <text>(S)-2,3,4,5-tetrahydrodipicolinate + NAD(+) + H2O = (2S,4S)-4-hydroxy-2,3,4,5-tetrahydrodipicolinate + NADH + H(+)</text>
        <dbReference type="Rhea" id="RHEA:35323"/>
        <dbReference type="ChEBI" id="CHEBI:15377"/>
        <dbReference type="ChEBI" id="CHEBI:15378"/>
        <dbReference type="ChEBI" id="CHEBI:16845"/>
        <dbReference type="ChEBI" id="CHEBI:57540"/>
        <dbReference type="ChEBI" id="CHEBI:57945"/>
        <dbReference type="ChEBI" id="CHEBI:67139"/>
        <dbReference type="EC" id="1.17.1.8"/>
    </reaction>
</comment>
<feature type="domain" description="Dihydrodipicolinate reductase C-terminal" evidence="15">
    <location>
        <begin position="125"/>
        <end position="262"/>
    </location>
</feature>
<comment type="subcellular location">
    <subcellularLocation>
        <location evidence="13">Cytoplasm</location>
    </subcellularLocation>
</comment>
<dbReference type="GO" id="GO:0016726">
    <property type="term" value="F:oxidoreductase activity, acting on CH or CH2 groups, NAD or NADP as acceptor"/>
    <property type="evidence" value="ECO:0007669"/>
    <property type="project" value="UniProtKB-UniRule"/>
</dbReference>
<dbReference type="PIRSF" id="PIRSF000161">
    <property type="entry name" value="DHPR"/>
    <property type="match status" value="1"/>
</dbReference>
<dbReference type="CDD" id="cd02274">
    <property type="entry name" value="DHDPR_N"/>
    <property type="match status" value="1"/>
</dbReference>
<dbReference type="NCBIfam" id="TIGR00036">
    <property type="entry name" value="dapB"/>
    <property type="match status" value="1"/>
</dbReference>
<evidence type="ECO:0000256" key="8">
    <source>
        <dbReference type="ARBA" id="ARBA00023154"/>
    </source>
</evidence>
<dbReference type="Gene3D" id="3.30.360.10">
    <property type="entry name" value="Dihydrodipicolinate Reductase, domain 2"/>
    <property type="match status" value="1"/>
</dbReference>
<sequence length="264" mass="28145">MSVSLIVMGAAGRMGSILARLISEAPDLTLAAVLERPGHEDKLNAWEAGGTRVETDPAVAMTALPGAVVVDFTAPEATMSTARLAAAHGNPMVIGTTGLTDGNKAELSELAKRVPLFLSPNMSVGVNVLLEVLPELTRLLGEAYDVELTEIHHKHKKDAPSGTAVRLAEALAEARGWKLDETARYGREGMVGERPHAEIGVHAVRGGDVVGVHTVYYMGPGERIEITHHAHSRENFANGALRAARWLAGQHPGRLYSMQDVLHA</sequence>
<evidence type="ECO:0000256" key="6">
    <source>
        <dbReference type="ARBA" id="ARBA00023002"/>
    </source>
</evidence>
<gene>
    <name evidence="13 16" type="primary">dapB</name>
    <name evidence="16" type="ORF">H9962_09280</name>
</gene>
<dbReference type="FunFam" id="3.30.360.10:FF:000004">
    <property type="entry name" value="4-hydroxy-tetrahydrodipicolinate reductase"/>
    <property type="match status" value="1"/>
</dbReference>
<evidence type="ECO:0000256" key="2">
    <source>
        <dbReference type="ARBA" id="ARBA00022490"/>
    </source>
</evidence>
<feature type="active site" description="Proton donor/acceptor" evidence="13">
    <location>
        <position position="152"/>
    </location>
</feature>
<name>A0A9D2KMY0_9BACT</name>
<evidence type="ECO:0000256" key="9">
    <source>
        <dbReference type="ARBA" id="ARBA00037922"/>
    </source>
</evidence>
<dbReference type="GO" id="GO:0051287">
    <property type="term" value="F:NAD binding"/>
    <property type="evidence" value="ECO:0007669"/>
    <property type="project" value="UniProtKB-UniRule"/>
</dbReference>
<comment type="caution">
    <text evidence="16">The sequence shown here is derived from an EMBL/GenBank/DDBJ whole genome shotgun (WGS) entry which is preliminary data.</text>
</comment>
<feature type="domain" description="Dihydrodipicolinate reductase N-terminal" evidence="14">
    <location>
        <begin position="4"/>
        <end position="122"/>
    </location>
</feature>
<evidence type="ECO:0000256" key="1">
    <source>
        <dbReference type="ARBA" id="ARBA00006642"/>
    </source>
</evidence>
<comment type="subunit">
    <text evidence="13">Homotetramer.</text>
</comment>
<comment type="catalytic activity">
    <reaction evidence="11 13">
        <text>(S)-2,3,4,5-tetrahydrodipicolinate + NADP(+) + H2O = (2S,4S)-4-hydroxy-2,3,4,5-tetrahydrodipicolinate + NADPH + H(+)</text>
        <dbReference type="Rhea" id="RHEA:35331"/>
        <dbReference type="ChEBI" id="CHEBI:15377"/>
        <dbReference type="ChEBI" id="CHEBI:15378"/>
        <dbReference type="ChEBI" id="CHEBI:16845"/>
        <dbReference type="ChEBI" id="CHEBI:57783"/>
        <dbReference type="ChEBI" id="CHEBI:58349"/>
        <dbReference type="ChEBI" id="CHEBI:67139"/>
        <dbReference type="EC" id="1.17.1.8"/>
    </reaction>
</comment>
<feature type="binding site" evidence="13">
    <location>
        <begin position="95"/>
        <end position="97"/>
    </location>
    <ligand>
        <name>NAD(+)</name>
        <dbReference type="ChEBI" id="CHEBI:57540"/>
    </ligand>
</feature>
<evidence type="ECO:0000256" key="10">
    <source>
        <dbReference type="ARBA" id="ARBA00038983"/>
    </source>
</evidence>
<dbReference type="InterPro" id="IPR022664">
    <property type="entry name" value="DapB_N_CS"/>
</dbReference>
<dbReference type="AlphaFoldDB" id="A0A9D2KMY0"/>
<accession>A0A9D2KMY0</accession>
<evidence type="ECO:0000256" key="5">
    <source>
        <dbReference type="ARBA" id="ARBA00022915"/>
    </source>
</evidence>
<comment type="caution">
    <text evidence="13">Was originally thought to be a dihydrodipicolinate reductase (DHDPR), catalyzing the conversion of dihydrodipicolinate to tetrahydrodipicolinate. However, it was shown in E.coli that the substrate of the enzymatic reaction is not dihydrodipicolinate (DHDP) but in fact (2S,4S)-4-hydroxy-2,3,4,5-tetrahydrodipicolinic acid (HTPA), the product released by the DapA-catalyzed reaction.</text>
</comment>
<feature type="binding site" evidence="13">
    <location>
        <position position="35"/>
    </location>
    <ligand>
        <name>NAD(+)</name>
        <dbReference type="ChEBI" id="CHEBI:57540"/>
    </ligand>
</feature>
<reference evidence="16" key="2">
    <citation type="submission" date="2021-04" db="EMBL/GenBank/DDBJ databases">
        <authorList>
            <person name="Gilroy R."/>
        </authorList>
    </citation>
    <scope>NUCLEOTIDE SEQUENCE</scope>
    <source>
        <strain evidence="16">CHK186-16707</strain>
    </source>
</reference>
<dbReference type="Pfam" id="PF05173">
    <property type="entry name" value="DapB_C"/>
    <property type="match status" value="1"/>
</dbReference>
<evidence type="ECO:0000256" key="7">
    <source>
        <dbReference type="ARBA" id="ARBA00023027"/>
    </source>
</evidence>
<feature type="binding site" evidence="13">
    <location>
        <begin position="9"/>
        <end position="14"/>
    </location>
    <ligand>
        <name>NAD(+)</name>
        <dbReference type="ChEBI" id="CHEBI:57540"/>
    </ligand>
</feature>
<dbReference type="InterPro" id="IPR023940">
    <property type="entry name" value="DHDPR_bac"/>
</dbReference>
<keyword evidence="8 13" id="KW-0457">Lysine biosynthesis</keyword>
<dbReference type="PANTHER" id="PTHR20836">
    <property type="entry name" value="DIHYDRODIPICOLINATE REDUCTASE"/>
    <property type="match status" value="1"/>
</dbReference>
<dbReference type="PANTHER" id="PTHR20836:SF0">
    <property type="entry name" value="4-HYDROXY-TETRAHYDRODIPICOLINATE REDUCTASE 1, CHLOROPLASTIC-RELATED"/>
    <property type="match status" value="1"/>
</dbReference>
<evidence type="ECO:0000256" key="11">
    <source>
        <dbReference type="ARBA" id="ARBA00049080"/>
    </source>
</evidence>
<keyword evidence="6 13" id="KW-0560">Oxidoreductase</keyword>
<dbReference type="EC" id="1.17.1.8" evidence="10 13"/>
<dbReference type="HAMAP" id="MF_00102">
    <property type="entry name" value="DapB"/>
    <property type="match status" value="1"/>
</dbReference>
<feature type="binding site" evidence="13">
    <location>
        <begin position="119"/>
        <end position="122"/>
    </location>
    <ligand>
        <name>NAD(+)</name>
        <dbReference type="ChEBI" id="CHEBI:57540"/>
    </ligand>
</feature>